<dbReference type="RefSeq" id="WP_143170736.1">
    <property type="nucleotide sequence ID" value="NZ_FRFE01000016.1"/>
</dbReference>
<evidence type="ECO:0000313" key="2">
    <source>
        <dbReference type="Proteomes" id="UP000184603"/>
    </source>
</evidence>
<reference evidence="1 2" key="1">
    <citation type="submission" date="2016-12" db="EMBL/GenBank/DDBJ databases">
        <authorList>
            <person name="Song W.-J."/>
            <person name="Kurnit D.M."/>
        </authorList>
    </citation>
    <scope>NUCLEOTIDE SEQUENCE [LARGE SCALE GENOMIC DNA]</scope>
    <source>
        <strain evidence="1 2">DSM 18488</strain>
    </source>
</reference>
<gene>
    <name evidence="1" type="ORF">SAMN02745220_03171</name>
</gene>
<name>A0A1M7YBC4_9BACT</name>
<protein>
    <submittedName>
        <fullName evidence="1">Uncharacterized protein</fullName>
    </submittedName>
</protein>
<evidence type="ECO:0000313" key="1">
    <source>
        <dbReference type="EMBL" id="SHO49935.1"/>
    </source>
</evidence>
<dbReference type="OrthoDB" id="5435026at2"/>
<proteinExistence type="predicted"/>
<dbReference type="Proteomes" id="UP000184603">
    <property type="component" value="Unassembled WGS sequence"/>
</dbReference>
<keyword evidence="2" id="KW-1185">Reference proteome</keyword>
<dbReference type="EMBL" id="FRFE01000016">
    <property type="protein sequence ID" value="SHO49935.1"/>
    <property type="molecule type" value="Genomic_DNA"/>
</dbReference>
<dbReference type="AlphaFoldDB" id="A0A1M7YBC4"/>
<sequence length="86" mass="9613">MKHPIGYFEVTSSGKAPQLVIVSQEMSVTDQNVIVASRKIFTLNTENGEEIFPTKDSQTFSKKDGTLFRKLGLCRVSGGSRNRIEY</sequence>
<accession>A0A1M7YBC4</accession>
<organism evidence="1 2">
    <name type="scientific">Desulfopila aestuarii DSM 18488</name>
    <dbReference type="NCBI Taxonomy" id="1121416"/>
    <lineage>
        <taxon>Bacteria</taxon>
        <taxon>Pseudomonadati</taxon>
        <taxon>Thermodesulfobacteriota</taxon>
        <taxon>Desulfobulbia</taxon>
        <taxon>Desulfobulbales</taxon>
        <taxon>Desulfocapsaceae</taxon>
        <taxon>Desulfopila</taxon>
    </lineage>
</organism>